<evidence type="ECO:0000259" key="6">
    <source>
        <dbReference type="Pfam" id="PF06305"/>
    </source>
</evidence>
<feature type="transmembrane region" description="Helical" evidence="5">
    <location>
        <begin position="36"/>
        <end position="61"/>
    </location>
</feature>
<proteinExistence type="predicted"/>
<dbReference type="Proteomes" id="UP001239019">
    <property type="component" value="Unassembled WGS sequence"/>
</dbReference>
<keyword evidence="2 5" id="KW-0812">Transmembrane</keyword>
<feature type="domain" description="Lipopolysaccharide assembly protein A" evidence="6">
    <location>
        <begin position="25"/>
        <end position="65"/>
    </location>
</feature>
<protein>
    <submittedName>
        <fullName evidence="7">LapA family protein</fullName>
    </submittedName>
</protein>
<name>A0ABU0W9L4_9GAMM</name>
<evidence type="ECO:0000256" key="2">
    <source>
        <dbReference type="ARBA" id="ARBA00022692"/>
    </source>
</evidence>
<feature type="transmembrane region" description="Helical" evidence="5">
    <location>
        <begin position="7"/>
        <end position="24"/>
    </location>
</feature>
<dbReference type="Pfam" id="PF06305">
    <property type="entry name" value="LapA_dom"/>
    <property type="match status" value="1"/>
</dbReference>
<evidence type="ECO:0000313" key="7">
    <source>
        <dbReference type="EMBL" id="MDQ2070732.1"/>
    </source>
</evidence>
<evidence type="ECO:0000313" key="8">
    <source>
        <dbReference type="Proteomes" id="UP001239019"/>
    </source>
</evidence>
<comment type="caution">
    <text evidence="7">The sequence shown here is derived from an EMBL/GenBank/DDBJ whole genome shotgun (WGS) entry which is preliminary data.</text>
</comment>
<evidence type="ECO:0000256" key="3">
    <source>
        <dbReference type="ARBA" id="ARBA00022989"/>
    </source>
</evidence>
<sequence length="73" mass="7839">MTGAQKGKAVIAAVLVALVIVFVIQNRETVGVEFLIWTWTASRAVVLFTVFLVGVLAGWLARGAAIKRKRSGL</sequence>
<evidence type="ECO:0000256" key="5">
    <source>
        <dbReference type="SAM" id="Phobius"/>
    </source>
</evidence>
<accession>A0ABU0W9L4</accession>
<gene>
    <name evidence="7" type="ORF">RBH19_12700</name>
</gene>
<keyword evidence="8" id="KW-1185">Reference proteome</keyword>
<dbReference type="InterPro" id="IPR010445">
    <property type="entry name" value="LapA_dom"/>
</dbReference>
<keyword evidence="1" id="KW-1003">Cell membrane</keyword>
<reference evidence="7 8" key="1">
    <citation type="submission" date="2023-08" db="EMBL/GenBank/DDBJ databases">
        <title>Whole-genome sequencing of halo(alkali)philic microorganisms from hypersaline lakes.</title>
        <authorList>
            <person name="Sorokin D.Y."/>
            <person name="Abbas B."/>
            <person name="Merkel A.Y."/>
        </authorList>
    </citation>
    <scope>NUCLEOTIDE SEQUENCE [LARGE SCALE GENOMIC DNA]</scope>
    <source>
        <strain evidence="7 8">AB-CW4</strain>
    </source>
</reference>
<organism evidence="7 8">
    <name type="scientific">Natronospira bacteriovora</name>
    <dbReference type="NCBI Taxonomy" id="3069753"/>
    <lineage>
        <taxon>Bacteria</taxon>
        <taxon>Pseudomonadati</taxon>
        <taxon>Pseudomonadota</taxon>
        <taxon>Gammaproteobacteria</taxon>
        <taxon>Natronospirales</taxon>
        <taxon>Natronospiraceae</taxon>
        <taxon>Natronospira</taxon>
    </lineage>
</organism>
<dbReference type="RefSeq" id="WP_306729230.1">
    <property type="nucleotide sequence ID" value="NZ_JAVDDT010000010.1"/>
</dbReference>
<evidence type="ECO:0000256" key="1">
    <source>
        <dbReference type="ARBA" id="ARBA00022475"/>
    </source>
</evidence>
<keyword evidence="3 5" id="KW-1133">Transmembrane helix</keyword>
<evidence type="ECO:0000256" key="4">
    <source>
        <dbReference type="ARBA" id="ARBA00023136"/>
    </source>
</evidence>
<dbReference type="EMBL" id="JAVDDT010000010">
    <property type="protein sequence ID" value="MDQ2070732.1"/>
    <property type="molecule type" value="Genomic_DNA"/>
</dbReference>
<keyword evidence="4 5" id="KW-0472">Membrane</keyword>